<protein>
    <submittedName>
        <fullName evidence="2">Uncharacterized protein</fullName>
    </submittedName>
</protein>
<keyword evidence="3" id="KW-1185">Reference proteome</keyword>
<dbReference type="GeneID" id="85496693"/>
<dbReference type="KEGG" id="ccac:CcaHIS019_0504510"/>
<evidence type="ECO:0000313" key="2">
    <source>
        <dbReference type="EMBL" id="BEI92823.1"/>
    </source>
</evidence>
<dbReference type="Proteomes" id="UP001233271">
    <property type="component" value="Chromosome 5"/>
</dbReference>
<accession>A0AA48QWY1</accession>
<dbReference type="AlphaFoldDB" id="A0AA48QWY1"/>
<proteinExistence type="predicted"/>
<evidence type="ECO:0000256" key="1">
    <source>
        <dbReference type="SAM" id="MobiDB-lite"/>
    </source>
</evidence>
<dbReference type="EMBL" id="AP028216">
    <property type="protein sequence ID" value="BEI92823.1"/>
    <property type="molecule type" value="Genomic_DNA"/>
</dbReference>
<feature type="region of interest" description="Disordered" evidence="1">
    <location>
        <begin position="1"/>
        <end position="29"/>
    </location>
</feature>
<dbReference type="RefSeq" id="XP_060458088.1">
    <property type="nucleotide sequence ID" value="XM_060601612.1"/>
</dbReference>
<organism evidence="2 3">
    <name type="scientific">Cutaneotrichosporon cavernicola</name>
    <dbReference type="NCBI Taxonomy" id="279322"/>
    <lineage>
        <taxon>Eukaryota</taxon>
        <taxon>Fungi</taxon>
        <taxon>Dikarya</taxon>
        <taxon>Basidiomycota</taxon>
        <taxon>Agaricomycotina</taxon>
        <taxon>Tremellomycetes</taxon>
        <taxon>Trichosporonales</taxon>
        <taxon>Trichosporonaceae</taxon>
        <taxon>Cutaneotrichosporon</taxon>
    </lineage>
</organism>
<name>A0AA48QWY1_9TREE</name>
<sequence>MDTSLGTCRGSDPKSEDTPNVSRDEKKNAVGHVGVYDANTVVDEEVTEEHAKGLGIEATAAELADAEEKIANMSLERCEVIMTEIRLMYQYDRNFLSHTLDSINEVLDNPEVTSPPTRRRMALSSTP</sequence>
<feature type="region of interest" description="Disordered" evidence="1">
    <location>
        <begin position="108"/>
        <end position="127"/>
    </location>
</feature>
<evidence type="ECO:0000313" key="3">
    <source>
        <dbReference type="Proteomes" id="UP001233271"/>
    </source>
</evidence>
<gene>
    <name evidence="2" type="ORF">CcaverHIS019_0504510</name>
</gene>
<reference evidence="2" key="1">
    <citation type="journal article" date="2023" name="BMC Genomics">
        <title>Chromosome-level genome assemblies of Cutaneotrichosporon spp. (Trichosporonales, Basidiomycota) reveal imbalanced evolution between nucleotide sequences and chromosome synteny.</title>
        <authorList>
            <person name="Kobayashi Y."/>
            <person name="Kayamori A."/>
            <person name="Aoki K."/>
            <person name="Shiwa Y."/>
            <person name="Matsutani M."/>
            <person name="Fujita N."/>
            <person name="Sugita T."/>
            <person name="Iwasaki W."/>
            <person name="Tanaka N."/>
            <person name="Takashima M."/>
        </authorList>
    </citation>
    <scope>NUCLEOTIDE SEQUENCE</scope>
    <source>
        <strain evidence="2">HIS019</strain>
    </source>
</reference>
<feature type="compositionally biased region" description="Basic and acidic residues" evidence="1">
    <location>
        <begin position="11"/>
        <end position="28"/>
    </location>
</feature>